<sequence>MVFLQASSLYYKFRNSITCTDLLYNENPVNFNSQQINTLNLFAQFKKLIKLELRNIDDINLTPFQIQDNCPNLEHLDFSSHYPVSDSVMQHILDNKRRIILNCISNLTDLELELPSLSAVYMAYLVDYFPNQLTDLTISICTENMFNWIDIVGMELALSLMDKSW</sequence>
<name>A0ABP9YEM4_9FUNG</name>
<reference evidence="1 2" key="1">
    <citation type="submission" date="2024-04" db="EMBL/GenBank/DDBJ databases">
        <title>genome sequences of Mucor flavus KT1a and Helicostylum pulchrum KT1b strains isolation_sourced from the surface of a dry-aged beef.</title>
        <authorList>
            <person name="Toyotome T."/>
            <person name="Hosono M."/>
            <person name="Torimaru M."/>
            <person name="Fukuda K."/>
            <person name="Mikami N."/>
        </authorList>
    </citation>
    <scope>NUCLEOTIDE SEQUENCE [LARGE SCALE GENOMIC DNA]</scope>
    <source>
        <strain evidence="1 2">KT1b</strain>
    </source>
</reference>
<accession>A0ABP9YEM4</accession>
<dbReference type="EMBL" id="BAABUJ010000045">
    <property type="protein sequence ID" value="GAA5805410.1"/>
    <property type="molecule type" value="Genomic_DNA"/>
</dbReference>
<protein>
    <submittedName>
        <fullName evidence="1">Uncharacterized protein</fullName>
    </submittedName>
</protein>
<comment type="caution">
    <text evidence="1">The sequence shown here is derived from an EMBL/GenBank/DDBJ whole genome shotgun (WGS) entry which is preliminary data.</text>
</comment>
<dbReference type="InterPro" id="IPR032675">
    <property type="entry name" value="LRR_dom_sf"/>
</dbReference>
<proteinExistence type="predicted"/>
<evidence type="ECO:0000313" key="1">
    <source>
        <dbReference type="EMBL" id="GAA5805410.1"/>
    </source>
</evidence>
<gene>
    <name evidence="1" type="ORF">HPULCUR_010926</name>
</gene>
<dbReference type="Proteomes" id="UP001476247">
    <property type="component" value="Unassembled WGS sequence"/>
</dbReference>
<dbReference type="SUPFAM" id="SSF52047">
    <property type="entry name" value="RNI-like"/>
    <property type="match status" value="1"/>
</dbReference>
<organism evidence="1 2">
    <name type="scientific">Helicostylum pulchrum</name>
    <dbReference type="NCBI Taxonomy" id="562976"/>
    <lineage>
        <taxon>Eukaryota</taxon>
        <taxon>Fungi</taxon>
        <taxon>Fungi incertae sedis</taxon>
        <taxon>Mucoromycota</taxon>
        <taxon>Mucoromycotina</taxon>
        <taxon>Mucoromycetes</taxon>
        <taxon>Mucorales</taxon>
        <taxon>Mucorineae</taxon>
        <taxon>Mucoraceae</taxon>
        <taxon>Helicostylum</taxon>
    </lineage>
</organism>
<dbReference type="Gene3D" id="3.80.10.10">
    <property type="entry name" value="Ribonuclease Inhibitor"/>
    <property type="match status" value="1"/>
</dbReference>
<keyword evidence="2" id="KW-1185">Reference proteome</keyword>
<evidence type="ECO:0000313" key="2">
    <source>
        <dbReference type="Proteomes" id="UP001476247"/>
    </source>
</evidence>